<dbReference type="CDD" id="cd01347">
    <property type="entry name" value="ligand_gated_channel"/>
    <property type="match status" value="1"/>
</dbReference>
<keyword evidence="6 11" id="KW-0798">TonB box</keyword>
<keyword evidence="2 10" id="KW-0813">Transport</keyword>
<name>A0A5A8F0V8_9BACT</name>
<keyword evidence="4 10" id="KW-0812">Transmembrane</keyword>
<reference evidence="15 16" key="1">
    <citation type="submission" date="2019-06" db="EMBL/GenBank/DDBJ databases">
        <title>Genomic insights into carbon and energy metabolism of Deferribacter autotrophicus revealed new metabolic traits in the phylum Deferribacteres.</title>
        <authorList>
            <person name="Slobodkin A.I."/>
            <person name="Slobodkina G.B."/>
            <person name="Allioux M."/>
            <person name="Alain K."/>
            <person name="Jebbar M."/>
            <person name="Shadrin V."/>
            <person name="Kublanov I.V."/>
            <person name="Toshchakov S.V."/>
            <person name="Bonch-Osmolovskaya E.A."/>
        </authorList>
    </citation>
    <scope>NUCLEOTIDE SEQUENCE [LARGE SCALE GENOMIC DNA]</scope>
    <source>
        <strain evidence="15 16">SL50</strain>
    </source>
</reference>
<dbReference type="InterPro" id="IPR037066">
    <property type="entry name" value="Plug_dom_sf"/>
</dbReference>
<dbReference type="Pfam" id="PF07715">
    <property type="entry name" value="Plug"/>
    <property type="match status" value="1"/>
</dbReference>
<evidence type="ECO:0000256" key="12">
    <source>
        <dbReference type="SAM" id="SignalP"/>
    </source>
</evidence>
<dbReference type="InterPro" id="IPR012910">
    <property type="entry name" value="Plug_dom"/>
</dbReference>
<dbReference type="Pfam" id="PF00593">
    <property type="entry name" value="TonB_dep_Rec_b-barrel"/>
    <property type="match status" value="1"/>
</dbReference>
<sequence>MKKLCYTLFLVIFLFVNGYSASDVVLVTAERVKGEKSAFTQNIITLDEEEIKSYGTEYVADLLKQLNIGHIHNYPGLSTSVAIRGFRSDTHGIDLRGHILILVDGRRAGTGNLAKLLTKNVERIEIIRGPAGIQYGSAAMGGVINIITKRGSKNKNIFIEQGIGSFGYLESTLGGSGKLGVLDYSFSGTEVKRDNYATTHGEYENTDYGVNNISINFGYNLKRHRFGVIYKIYNGYDIGLTSQYNFTSNYKDDEAEKMLKSIDLDYEGVYELGQLKLKYYKGVDENIYYDKLKNDYWGSPEKSKYKTNFEGAQCTFSMENNILKIVTGVDYNKYENENRNSDSVAPYSPDSLYKNYGLFLIPKFFFINNRLVIVGGIRYDKFKLKINDTPLRDDVTESSEDFSNVIYSAGVAYNKNKHFKFRVNYGEAYIIPQADQMNADYSVWGTPYKGNPDLNPEKSRTYEAGFDYNNKGLSFSYTHFYTKYKDKIVVEYTGAYKTWINKGKATFRGSEINFKWDIGELLEWPFILEPYFNVTYFDKFRDEDNDEKLLYVSRLQANYGLYFSHYDLGTSIRLNFAYTGEQDIEYYDPATLFSERMKLGSFTVATLNVEQKIYENKFYGKLLGTAVVDNLFNENYEYVKGYPMPERNYKVTLKYIYEF</sequence>
<dbReference type="OrthoDB" id="9760333at2"/>
<comment type="caution">
    <text evidence="15">The sequence shown here is derived from an EMBL/GenBank/DDBJ whole genome shotgun (WGS) entry which is preliminary data.</text>
</comment>
<dbReference type="RefSeq" id="WP_149267176.1">
    <property type="nucleotide sequence ID" value="NZ_VFJB01000009.1"/>
</dbReference>
<dbReference type="GO" id="GO:0015344">
    <property type="term" value="F:siderophore uptake transmembrane transporter activity"/>
    <property type="evidence" value="ECO:0007669"/>
    <property type="project" value="TreeGrafter"/>
</dbReference>
<feature type="domain" description="TonB-dependent receptor-like beta-barrel" evidence="13">
    <location>
        <begin position="185"/>
        <end position="614"/>
    </location>
</feature>
<evidence type="ECO:0000256" key="6">
    <source>
        <dbReference type="ARBA" id="ARBA00023077"/>
    </source>
</evidence>
<feature type="domain" description="TonB-dependent receptor plug" evidence="14">
    <location>
        <begin position="37"/>
        <end position="143"/>
    </location>
</feature>
<dbReference type="PROSITE" id="PS52016">
    <property type="entry name" value="TONB_DEPENDENT_REC_3"/>
    <property type="match status" value="1"/>
</dbReference>
<organism evidence="15 16">
    <name type="scientific">Deferribacter autotrophicus</name>
    <dbReference type="NCBI Taxonomy" id="500465"/>
    <lineage>
        <taxon>Bacteria</taxon>
        <taxon>Pseudomonadati</taxon>
        <taxon>Deferribacterota</taxon>
        <taxon>Deferribacteres</taxon>
        <taxon>Deferribacterales</taxon>
        <taxon>Deferribacteraceae</taxon>
        <taxon>Deferribacter</taxon>
    </lineage>
</organism>
<evidence type="ECO:0000256" key="4">
    <source>
        <dbReference type="ARBA" id="ARBA00022692"/>
    </source>
</evidence>
<keyword evidence="3 10" id="KW-1134">Transmembrane beta strand</keyword>
<evidence type="ECO:0000259" key="14">
    <source>
        <dbReference type="Pfam" id="PF07715"/>
    </source>
</evidence>
<dbReference type="InterPro" id="IPR036942">
    <property type="entry name" value="Beta-barrel_TonB_sf"/>
</dbReference>
<evidence type="ECO:0000256" key="7">
    <source>
        <dbReference type="ARBA" id="ARBA00023136"/>
    </source>
</evidence>
<dbReference type="Gene3D" id="2.170.130.10">
    <property type="entry name" value="TonB-dependent receptor, plug domain"/>
    <property type="match status" value="1"/>
</dbReference>
<keyword evidence="9 10" id="KW-0998">Cell outer membrane</keyword>
<comment type="similarity">
    <text evidence="10 11">Belongs to the TonB-dependent receptor family.</text>
</comment>
<evidence type="ECO:0000256" key="11">
    <source>
        <dbReference type="RuleBase" id="RU003357"/>
    </source>
</evidence>
<comment type="subcellular location">
    <subcellularLocation>
        <location evidence="1 10">Cell outer membrane</location>
        <topology evidence="1 10">Multi-pass membrane protein</topology>
    </subcellularLocation>
</comment>
<evidence type="ECO:0000313" key="16">
    <source>
        <dbReference type="Proteomes" id="UP000322876"/>
    </source>
</evidence>
<dbReference type="PANTHER" id="PTHR30069">
    <property type="entry name" value="TONB-DEPENDENT OUTER MEMBRANE RECEPTOR"/>
    <property type="match status" value="1"/>
</dbReference>
<dbReference type="AlphaFoldDB" id="A0A5A8F0V8"/>
<evidence type="ECO:0000256" key="3">
    <source>
        <dbReference type="ARBA" id="ARBA00022452"/>
    </source>
</evidence>
<evidence type="ECO:0000256" key="9">
    <source>
        <dbReference type="ARBA" id="ARBA00023237"/>
    </source>
</evidence>
<dbReference type="Gene3D" id="2.40.170.20">
    <property type="entry name" value="TonB-dependent receptor, beta-barrel domain"/>
    <property type="match status" value="1"/>
</dbReference>
<dbReference type="Proteomes" id="UP000322876">
    <property type="component" value="Unassembled WGS sequence"/>
</dbReference>
<dbReference type="InterPro" id="IPR000531">
    <property type="entry name" value="Beta-barrel_TonB"/>
</dbReference>
<dbReference type="GO" id="GO:0009279">
    <property type="term" value="C:cell outer membrane"/>
    <property type="evidence" value="ECO:0007669"/>
    <property type="project" value="UniProtKB-SubCell"/>
</dbReference>
<keyword evidence="16" id="KW-1185">Reference proteome</keyword>
<dbReference type="PANTHER" id="PTHR30069:SF29">
    <property type="entry name" value="HEMOGLOBIN AND HEMOGLOBIN-HAPTOGLOBIN-BINDING PROTEIN 1-RELATED"/>
    <property type="match status" value="1"/>
</dbReference>
<gene>
    <name evidence="15" type="ORF">FHQ18_10710</name>
</gene>
<evidence type="ECO:0000256" key="5">
    <source>
        <dbReference type="ARBA" id="ARBA00022729"/>
    </source>
</evidence>
<accession>A0A5A8F0V8</accession>
<protein>
    <submittedName>
        <fullName evidence="15">TonB-dependent receptor</fullName>
    </submittedName>
</protein>
<evidence type="ECO:0000256" key="1">
    <source>
        <dbReference type="ARBA" id="ARBA00004571"/>
    </source>
</evidence>
<proteinExistence type="inferred from homology"/>
<evidence type="ECO:0000256" key="10">
    <source>
        <dbReference type="PROSITE-ProRule" id="PRU01360"/>
    </source>
</evidence>
<keyword evidence="8 15" id="KW-0675">Receptor</keyword>
<evidence type="ECO:0000256" key="8">
    <source>
        <dbReference type="ARBA" id="ARBA00023170"/>
    </source>
</evidence>
<keyword evidence="5 12" id="KW-0732">Signal</keyword>
<feature type="signal peptide" evidence="12">
    <location>
        <begin position="1"/>
        <end position="21"/>
    </location>
</feature>
<evidence type="ECO:0000259" key="13">
    <source>
        <dbReference type="Pfam" id="PF00593"/>
    </source>
</evidence>
<evidence type="ECO:0000313" key="15">
    <source>
        <dbReference type="EMBL" id="KAA0257031.1"/>
    </source>
</evidence>
<evidence type="ECO:0000256" key="2">
    <source>
        <dbReference type="ARBA" id="ARBA00022448"/>
    </source>
</evidence>
<dbReference type="GO" id="GO:0044718">
    <property type="term" value="P:siderophore transmembrane transport"/>
    <property type="evidence" value="ECO:0007669"/>
    <property type="project" value="TreeGrafter"/>
</dbReference>
<keyword evidence="7 10" id="KW-0472">Membrane</keyword>
<dbReference type="SUPFAM" id="SSF56935">
    <property type="entry name" value="Porins"/>
    <property type="match status" value="1"/>
</dbReference>
<feature type="chain" id="PRO_5022759871" evidence="12">
    <location>
        <begin position="22"/>
        <end position="659"/>
    </location>
</feature>
<dbReference type="InterPro" id="IPR039426">
    <property type="entry name" value="TonB-dep_rcpt-like"/>
</dbReference>
<dbReference type="EMBL" id="VFJB01000009">
    <property type="protein sequence ID" value="KAA0257031.1"/>
    <property type="molecule type" value="Genomic_DNA"/>
</dbReference>